<dbReference type="Proteomes" id="UP000198860">
    <property type="component" value="Unassembled WGS sequence"/>
</dbReference>
<dbReference type="RefSeq" id="WP_089654242.1">
    <property type="nucleotide sequence ID" value="NZ_FNIZ01000021.1"/>
</dbReference>
<dbReference type="EMBL" id="FNIZ01000021">
    <property type="protein sequence ID" value="SDP53273.1"/>
    <property type="molecule type" value="Genomic_DNA"/>
</dbReference>
<dbReference type="Pfam" id="PF10737">
    <property type="entry name" value="GerPC"/>
    <property type="match status" value="1"/>
</dbReference>
<evidence type="ECO:0000313" key="3">
    <source>
        <dbReference type="Proteomes" id="UP000198860"/>
    </source>
</evidence>
<gene>
    <name evidence="2" type="ORF">SAMN05421677_12147</name>
</gene>
<keyword evidence="3" id="KW-1185">Reference proteome</keyword>
<evidence type="ECO:0000313" key="2">
    <source>
        <dbReference type="EMBL" id="SDP53273.1"/>
    </source>
</evidence>
<dbReference type="OrthoDB" id="2991331at2"/>
<sequence>MNQYQSWQSWIQQMMNQMEQQQKMINQMQKKIEELQSVEHPPRTVIEKIEYKFDQLKIETLEGTLQIGLTPNGSEMSDIGDLYNNQNQNKQIPQTDDQALHFLQEYMTSDVPGWMNQYVRDHDIEVSDKHKERMIADIRKQLPQRLEFYRNENPEAPPETLFHQIQTEIQHSIAQYFETFEGDGEA</sequence>
<organism evidence="2 3">
    <name type="scientific">Halobacillus aidingensis</name>
    <dbReference type="NCBI Taxonomy" id="240303"/>
    <lineage>
        <taxon>Bacteria</taxon>
        <taxon>Bacillati</taxon>
        <taxon>Bacillota</taxon>
        <taxon>Bacilli</taxon>
        <taxon>Bacillales</taxon>
        <taxon>Bacillaceae</taxon>
        <taxon>Halobacillus</taxon>
    </lineage>
</organism>
<reference evidence="3" key="1">
    <citation type="submission" date="2016-10" db="EMBL/GenBank/DDBJ databases">
        <authorList>
            <person name="Varghese N."/>
            <person name="Submissions S."/>
        </authorList>
    </citation>
    <scope>NUCLEOTIDE SEQUENCE [LARGE SCALE GENOMIC DNA]</scope>
    <source>
        <strain evidence="3">CGMCC 1.3703</strain>
    </source>
</reference>
<name>A0A1H0TGV4_HALAD</name>
<evidence type="ECO:0000256" key="1">
    <source>
        <dbReference type="SAM" id="Coils"/>
    </source>
</evidence>
<keyword evidence="1" id="KW-0175">Coiled coil</keyword>
<proteinExistence type="predicted"/>
<dbReference type="AlphaFoldDB" id="A0A1H0TGV4"/>
<dbReference type="InterPro" id="IPR019673">
    <property type="entry name" value="Spore_germination_GerPC"/>
</dbReference>
<feature type="coiled-coil region" evidence="1">
    <location>
        <begin position="11"/>
        <end position="38"/>
    </location>
</feature>
<dbReference type="STRING" id="240303.SAMN05421677_12147"/>
<accession>A0A1H0TGV4</accession>
<protein>
    <submittedName>
        <fullName evidence="2">Spore germination protein PC</fullName>
    </submittedName>
</protein>